<evidence type="ECO:0000256" key="3">
    <source>
        <dbReference type="ARBA" id="ARBA00011270"/>
    </source>
</evidence>
<evidence type="ECO:0000313" key="12">
    <source>
        <dbReference type="Proteomes" id="UP000195137"/>
    </source>
</evidence>
<dbReference type="AlphaFoldDB" id="A0A1Y3GGT8"/>
<evidence type="ECO:0000313" key="11">
    <source>
        <dbReference type="EMBL" id="OUJ19414.1"/>
    </source>
</evidence>
<evidence type="ECO:0000256" key="9">
    <source>
        <dbReference type="HAMAP-Rule" id="MF_00131"/>
    </source>
</evidence>
<evidence type="ECO:0000256" key="10">
    <source>
        <dbReference type="RuleBase" id="RU003662"/>
    </source>
</evidence>
<dbReference type="Gene3D" id="3.20.20.70">
    <property type="entry name" value="Aldolase class I"/>
    <property type="match status" value="1"/>
</dbReference>
<accession>A0A1Y3GGT8</accession>
<dbReference type="CDD" id="cd04724">
    <property type="entry name" value="Tryptophan_synthase_alpha"/>
    <property type="match status" value="1"/>
</dbReference>
<protein>
    <recommendedName>
        <fullName evidence="9">Tryptophan synthase alpha chain</fullName>
        <ecNumber evidence="9">4.2.1.20</ecNumber>
    </recommendedName>
</protein>
<comment type="similarity">
    <text evidence="9 10">Belongs to the TrpA family.</text>
</comment>
<evidence type="ECO:0000256" key="6">
    <source>
        <dbReference type="ARBA" id="ARBA00023141"/>
    </source>
</evidence>
<feature type="active site" description="Proton acceptor" evidence="9">
    <location>
        <position position="49"/>
    </location>
</feature>
<name>A0A1Y3GGT8_9EURY</name>
<keyword evidence="5 9" id="KW-0822">Tryptophan biosynthesis</keyword>
<dbReference type="PANTHER" id="PTHR43406:SF1">
    <property type="entry name" value="TRYPTOPHAN SYNTHASE ALPHA CHAIN, CHLOROPLASTIC"/>
    <property type="match status" value="1"/>
</dbReference>
<dbReference type="FunFam" id="3.20.20.70:FF:000037">
    <property type="entry name" value="Tryptophan synthase alpha chain"/>
    <property type="match status" value="1"/>
</dbReference>
<comment type="function">
    <text evidence="1 9">The alpha subunit is responsible for the aldol cleavage of indoleglycerol phosphate to indole and glyceraldehyde 3-phosphate.</text>
</comment>
<evidence type="ECO:0000256" key="1">
    <source>
        <dbReference type="ARBA" id="ARBA00003365"/>
    </source>
</evidence>
<dbReference type="SUPFAM" id="SSF51366">
    <property type="entry name" value="Ribulose-phoshate binding barrel"/>
    <property type="match status" value="1"/>
</dbReference>
<dbReference type="Pfam" id="PF00290">
    <property type="entry name" value="Trp_syntA"/>
    <property type="match status" value="1"/>
</dbReference>
<evidence type="ECO:0000256" key="5">
    <source>
        <dbReference type="ARBA" id="ARBA00022822"/>
    </source>
</evidence>
<dbReference type="EMBL" id="MRZU01000002">
    <property type="protein sequence ID" value="OUJ19414.1"/>
    <property type="molecule type" value="Genomic_DNA"/>
</dbReference>
<dbReference type="InterPro" id="IPR002028">
    <property type="entry name" value="Trp_synthase_suA"/>
</dbReference>
<dbReference type="NCBIfam" id="TIGR00262">
    <property type="entry name" value="trpA"/>
    <property type="match status" value="1"/>
</dbReference>
<evidence type="ECO:0000256" key="2">
    <source>
        <dbReference type="ARBA" id="ARBA00004733"/>
    </source>
</evidence>
<proteinExistence type="inferred from homology"/>
<dbReference type="PANTHER" id="PTHR43406">
    <property type="entry name" value="TRYPTOPHAN SYNTHASE, ALPHA CHAIN"/>
    <property type="match status" value="1"/>
</dbReference>
<comment type="caution">
    <text evidence="11">The sequence shown here is derived from an EMBL/GenBank/DDBJ whole genome shotgun (WGS) entry which is preliminary data.</text>
</comment>
<dbReference type="HAMAP" id="MF_00131">
    <property type="entry name" value="Trp_synth_alpha"/>
    <property type="match status" value="1"/>
</dbReference>
<gene>
    <name evidence="9" type="primary">trpA</name>
    <name evidence="11" type="ORF">AMET1_0084</name>
</gene>
<keyword evidence="12" id="KW-1185">Reference proteome</keyword>
<organism evidence="11 12">
    <name type="scientific">Methanonatronarchaeum thermophilum</name>
    <dbReference type="NCBI Taxonomy" id="1927129"/>
    <lineage>
        <taxon>Archaea</taxon>
        <taxon>Methanobacteriati</taxon>
        <taxon>Methanobacteriota</taxon>
        <taxon>Methanonatronarchaeia</taxon>
        <taxon>Methanonatronarchaeales</taxon>
        <taxon>Methanonatronarchaeaceae</taxon>
        <taxon>Methanonatronarchaeum</taxon>
    </lineage>
</organism>
<dbReference type="UniPathway" id="UPA00035">
    <property type="reaction ID" value="UER00044"/>
</dbReference>
<dbReference type="GO" id="GO:0005829">
    <property type="term" value="C:cytosol"/>
    <property type="evidence" value="ECO:0007669"/>
    <property type="project" value="TreeGrafter"/>
</dbReference>
<comment type="pathway">
    <text evidence="2 9">Amino-acid biosynthesis; L-tryptophan biosynthesis; L-tryptophan from chorismate: step 5/5.</text>
</comment>
<comment type="catalytic activity">
    <reaction evidence="8 9">
        <text>(1S,2R)-1-C-(indol-3-yl)glycerol 3-phosphate + L-serine = D-glyceraldehyde 3-phosphate + L-tryptophan + H2O</text>
        <dbReference type="Rhea" id="RHEA:10532"/>
        <dbReference type="ChEBI" id="CHEBI:15377"/>
        <dbReference type="ChEBI" id="CHEBI:33384"/>
        <dbReference type="ChEBI" id="CHEBI:57912"/>
        <dbReference type="ChEBI" id="CHEBI:58866"/>
        <dbReference type="ChEBI" id="CHEBI:59776"/>
        <dbReference type="EC" id="4.2.1.20"/>
    </reaction>
</comment>
<dbReference type="Proteomes" id="UP000195137">
    <property type="component" value="Unassembled WGS sequence"/>
</dbReference>
<dbReference type="InterPro" id="IPR011060">
    <property type="entry name" value="RibuloseP-bd_barrel"/>
</dbReference>
<dbReference type="RefSeq" id="WP_086636515.1">
    <property type="nucleotide sequence ID" value="NZ_MRZU01000002.1"/>
</dbReference>
<evidence type="ECO:0000256" key="4">
    <source>
        <dbReference type="ARBA" id="ARBA00022605"/>
    </source>
</evidence>
<sequence length="266" mass="29688">MNKKTNLTDKINRNKQTAFMPFIVAGDPDIKTTIKIANDIIEGGADILEIGIPYSDPAADGPTIQKGYKRALENGFKVKDTFKIIKEIRKKSDIPIVLMTYYNIIYQYGIPDFYKKLKQTEVNGVIIPDMPPEESKSITKAAKQNKINQIYLVSENTNQKRIQLISEKTTGFLYAVSRLGVTGTRNELPETAIQFIKKLKKQTNHPIAIGFGISKPSHVKSAAKAGADGVITGSAIVEKIEQNKTNEIKQYIKTMKKASLIEIKQN</sequence>
<evidence type="ECO:0000256" key="8">
    <source>
        <dbReference type="ARBA" id="ARBA00049047"/>
    </source>
</evidence>
<dbReference type="EC" id="4.2.1.20" evidence="9"/>
<dbReference type="InterPro" id="IPR013785">
    <property type="entry name" value="Aldolase_TIM"/>
</dbReference>
<dbReference type="OrthoDB" id="25658at2157"/>
<comment type="subunit">
    <text evidence="3 9">Tetramer of two alpha and two beta chains.</text>
</comment>
<keyword evidence="6 9" id="KW-0057">Aromatic amino acid biosynthesis</keyword>
<keyword evidence="7 9" id="KW-0456">Lyase</keyword>
<feature type="active site" description="Proton acceptor" evidence="9">
    <location>
        <position position="60"/>
    </location>
</feature>
<dbReference type="GO" id="GO:0004834">
    <property type="term" value="F:tryptophan synthase activity"/>
    <property type="evidence" value="ECO:0007669"/>
    <property type="project" value="UniProtKB-UniRule"/>
</dbReference>
<evidence type="ECO:0000256" key="7">
    <source>
        <dbReference type="ARBA" id="ARBA00023239"/>
    </source>
</evidence>
<reference evidence="11 12" key="1">
    <citation type="submission" date="2016-12" db="EMBL/GenBank/DDBJ databases">
        <title>Discovery of methanogenic haloarchaea.</title>
        <authorList>
            <person name="Sorokin D.Y."/>
            <person name="Makarova K.S."/>
            <person name="Abbas B."/>
            <person name="Ferrer M."/>
            <person name="Golyshin P.N."/>
        </authorList>
    </citation>
    <scope>NUCLEOTIDE SEQUENCE [LARGE SCALE GENOMIC DNA]</scope>
    <source>
        <strain evidence="11">AMET1</strain>
    </source>
</reference>
<keyword evidence="4 9" id="KW-0028">Amino-acid biosynthesis</keyword>